<protein>
    <submittedName>
        <fullName evidence="4">CAP-Gly domain containing protein</fullName>
    </submittedName>
</protein>
<dbReference type="AlphaFoldDB" id="A0A1J4KEL4"/>
<reference evidence="4" key="1">
    <citation type="submission" date="2016-10" db="EMBL/GenBank/DDBJ databases">
        <authorList>
            <person name="Benchimol M."/>
            <person name="Almeida L.G."/>
            <person name="Vasconcelos A.T."/>
            <person name="Perreira-Neves A."/>
            <person name="Rosa I.A."/>
            <person name="Tasca T."/>
            <person name="Bogo M.R."/>
            <person name="de Souza W."/>
        </authorList>
    </citation>
    <scope>NUCLEOTIDE SEQUENCE [LARGE SCALE GENOMIC DNA]</scope>
    <source>
        <strain evidence="4">K</strain>
    </source>
</reference>
<dbReference type="RefSeq" id="XP_068363023.1">
    <property type="nucleotide sequence ID" value="XM_068491893.1"/>
</dbReference>
<dbReference type="Gene3D" id="3.80.10.10">
    <property type="entry name" value="Ribonuclease Inhibitor"/>
    <property type="match status" value="2"/>
</dbReference>
<dbReference type="PROSITE" id="PS50245">
    <property type="entry name" value="CAP_GLY_2"/>
    <property type="match status" value="1"/>
</dbReference>
<dbReference type="Gene3D" id="2.30.30.190">
    <property type="entry name" value="CAP Gly-rich-like domain"/>
    <property type="match status" value="1"/>
</dbReference>
<dbReference type="GeneID" id="94826597"/>
<dbReference type="PROSITE" id="PS51450">
    <property type="entry name" value="LRR"/>
    <property type="match status" value="1"/>
</dbReference>
<evidence type="ECO:0000256" key="1">
    <source>
        <dbReference type="ARBA" id="ARBA00022614"/>
    </source>
</evidence>
<dbReference type="Proteomes" id="UP000179807">
    <property type="component" value="Unassembled WGS sequence"/>
</dbReference>
<dbReference type="EMBL" id="MLAK01000627">
    <property type="protein sequence ID" value="OHT09887.1"/>
    <property type="molecule type" value="Genomic_DNA"/>
</dbReference>
<proteinExistence type="predicted"/>
<dbReference type="InterPro" id="IPR000938">
    <property type="entry name" value="CAP-Gly_domain"/>
</dbReference>
<dbReference type="InterPro" id="IPR032675">
    <property type="entry name" value="LRR_dom_sf"/>
</dbReference>
<gene>
    <name evidence="4" type="ORF">TRFO_04432</name>
</gene>
<evidence type="ECO:0000256" key="2">
    <source>
        <dbReference type="ARBA" id="ARBA00022737"/>
    </source>
</evidence>
<dbReference type="PANTHER" id="PTHR46652:SF7">
    <property type="entry name" value="LEUCINE-RICH REPEAT AND IQ DOMAIN-CONTAINING PROTEIN 1"/>
    <property type="match status" value="1"/>
</dbReference>
<dbReference type="InterPro" id="IPR001611">
    <property type="entry name" value="Leu-rich_rpt"/>
</dbReference>
<dbReference type="VEuPathDB" id="TrichDB:TRFO_04432"/>
<evidence type="ECO:0000259" key="3">
    <source>
        <dbReference type="PROSITE" id="PS50245"/>
    </source>
</evidence>
<evidence type="ECO:0000313" key="5">
    <source>
        <dbReference type="Proteomes" id="UP000179807"/>
    </source>
</evidence>
<evidence type="ECO:0000313" key="4">
    <source>
        <dbReference type="EMBL" id="OHT09887.1"/>
    </source>
</evidence>
<dbReference type="SUPFAM" id="SSF74924">
    <property type="entry name" value="Cap-Gly domain"/>
    <property type="match status" value="1"/>
</dbReference>
<dbReference type="SUPFAM" id="SSF52058">
    <property type="entry name" value="L domain-like"/>
    <property type="match status" value="1"/>
</dbReference>
<keyword evidence="1" id="KW-0433">Leucine-rich repeat</keyword>
<sequence length="504" mass="56809">MLEKDSSIIGRTISERLIIIHLKVFFIDFLMYRIRAADGSAATVRWEGILQDAKGNDGEWLGVEWDNPERGKHNGEYKGQKLFEVTKPNSGSFVRKAAAKKGLVLADMLSEYRGANGFLSLDNTDLETVGSVSDFPSHVRTVNASHTLVGSFQFIWDILDVAPFIETLILGQTHFYAFPPATKTYDLKEIVVNHTNLNEEHIKILFQAFPKLEKIDISYCSLPPLSIFSNVNSLKDIHLDGLKITDFNDVSQNLGKLPNLEILSLCNNELTKVEYLPNTFLSLTTIMIKSNKIEDVFSIDGLLKFPKLEDLSLQRNPFQEKTGEIEARMITVVRFPHLKKLNGSQIAPSELYQSEIQYLEFYAKDVAANGSAKHQRWDELVKKFGEPAMPVEKPVTQKKKATIKFVYGDQTITKTIPLSMKIGLLSSRIPKLFKVQEPELELAIETGNYKAYLSYPEQTLAEVGCTDESIIYAGKPGEHLIDETQQAISFKLRSISAHIETNDE</sequence>
<dbReference type="Pfam" id="PF01302">
    <property type="entry name" value="CAP_GLY"/>
    <property type="match status" value="1"/>
</dbReference>
<organism evidence="4 5">
    <name type="scientific">Tritrichomonas foetus</name>
    <dbReference type="NCBI Taxonomy" id="1144522"/>
    <lineage>
        <taxon>Eukaryota</taxon>
        <taxon>Metamonada</taxon>
        <taxon>Parabasalia</taxon>
        <taxon>Tritrichomonadida</taxon>
        <taxon>Tritrichomonadidae</taxon>
        <taxon>Tritrichomonas</taxon>
    </lineage>
</organism>
<name>A0A1J4KEL4_9EUKA</name>
<comment type="caution">
    <text evidence="4">The sequence shown here is derived from an EMBL/GenBank/DDBJ whole genome shotgun (WGS) entry which is preliminary data.</text>
</comment>
<dbReference type="InterPro" id="IPR036859">
    <property type="entry name" value="CAP-Gly_dom_sf"/>
</dbReference>
<feature type="domain" description="CAP-Gly" evidence="3">
    <location>
        <begin position="51"/>
        <end position="95"/>
    </location>
</feature>
<keyword evidence="5" id="KW-1185">Reference proteome</keyword>
<dbReference type="SMART" id="SM01052">
    <property type="entry name" value="CAP_GLY"/>
    <property type="match status" value="1"/>
</dbReference>
<dbReference type="InterPro" id="IPR050836">
    <property type="entry name" value="SDS22/Internalin_LRR"/>
</dbReference>
<accession>A0A1J4KEL4</accession>
<keyword evidence="2" id="KW-0677">Repeat</keyword>
<dbReference type="OrthoDB" id="5273213at2759"/>
<dbReference type="PANTHER" id="PTHR46652">
    <property type="entry name" value="LEUCINE-RICH REPEAT AND IQ DOMAIN-CONTAINING PROTEIN 1-RELATED"/>
    <property type="match status" value="1"/>
</dbReference>